<reference evidence="6 7" key="1">
    <citation type="submission" date="2020-08" db="EMBL/GenBank/DDBJ databases">
        <title>Genomic Encyclopedia of Type Strains, Phase IV (KMG-IV): sequencing the most valuable type-strain genomes for metagenomic binning, comparative biology and taxonomic classification.</title>
        <authorList>
            <person name="Goeker M."/>
        </authorList>
    </citation>
    <scope>NUCLEOTIDE SEQUENCE [LARGE SCALE GENOMIC DNA]</scope>
    <source>
        <strain evidence="6 7">DSM 25024</strain>
    </source>
</reference>
<dbReference type="EMBL" id="JACIDO010000001">
    <property type="protein sequence ID" value="MBB3934642.1"/>
    <property type="molecule type" value="Genomic_DNA"/>
</dbReference>
<sequence length="572" mass="59301">MTLRILTAAVMAVMALAAPSSAHEGHDHGGPPPPTASAQAAPRAEAQSALFEFVAVARGNALEIHLDRFDTNEPVVGATIEIDTPAGPATAAADRDLYRLEADWVRQPGAHDLIATVTSGTDVDFLTTTLTIPEAPAPVVTAGGGWLVGSALATEVREALAVDLKGRLSRNDPALLAVGALGFALGVLAMALLRRKVLLAAGTATALVLLFGGSLALAHEGHDHGTPPAAMPTAAGGAGARDLAQRLPDGSVFVPKPSQRILAIRTVKTAPADHRRSVEMPGRVIPDPNASGYVQASVAGRLAPPPGGFPRLGSRVEAGDVLAYVASAIQTIDQSDLQQRLSELDQAISIAEQRVRRSETLVRSGAIAKTTLDETRIELEGLRDRRTAIDQVQVKPEALVAPVSGVVAAANAVAGQMAESNAVVFHIVDPARLWVEALAYGSSGAFSDASATGGGTQALALRFEGAGFADRSQALPVQFSIEGGAKGLRLGQMLTVLARTEETQTGVALPRTSVLRGSNGQDIVFLHTGAERFEPREVRVLPLDGDRVLVAAGIDAGSRVVTEGAELLNQIR</sequence>
<name>A0A7W6BPQ4_9HYPH</name>
<feature type="signal peptide" evidence="4">
    <location>
        <begin position="1"/>
        <end position="22"/>
    </location>
</feature>
<feature type="transmembrane region" description="Helical" evidence="3">
    <location>
        <begin position="174"/>
        <end position="193"/>
    </location>
</feature>
<proteinExistence type="predicted"/>
<feature type="domain" description="Multidrug resistance protein MdtA-like C-terminal permuted SH3" evidence="5">
    <location>
        <begin position="509"/>
        <end position="565"/>
    </location>
</feature>
<evidence type="ECO:0000313" key="7">
    <source>
        <dbReference type="Proteomes" id="UP000531216"/>
    </source>
</evidence>
<evidence type="ECO:0000256" key="3">
    <source>
        <dbReference type="SAM" id="Phobius"/>
    </source>
</evidence>
<keyword evidence="3" id="KW-0472">Membrane</keyword>
<keyword evidence="1" id="KW-0813">Transport</keyword>
<dbReference type="GO" id="GO:0060003">
    <property type="term" value="P:copper ion export"/>
    <property type="evidence" value="ECO:0007669"/>
    <property type="project" value="TreeGrafter"/>
</dbReference>
<comment type="caution">
    <text evidence="6">The sequence shown here is derived from an EMBL/GenBank/DDBJ whole genome shotgun (WGS) entry which is preliminary data.</text>
</comment>
<dbReference type="InterPro" id="IPR058627">
    <property type="entry name" value="MdtA-like_C"/>
</dbReference>
<evidence type="ECO:0000256" key="2">
    <source>
        <dbReference type="SAM" id="MobiDB-lite"/>
    </source>
</evidence>
<organism evidence="6 7">
    <name type="scientific">Aureimonas phyllosphaerae</name>
    <dbReference type="NCBI Taxonomy" id="1166078"/>
    <lineage>
        <taxon>Bacteria</taxon>
        <taxon>Pseudomonadati</taxon>
        <taxon>Pseudomonadota</taxon>
        <taxon>Alphaproteobacteria</taxon>
        <taxon>Hyphomicrobiales</taxon>
        <taxon>Aurantimonadaceae</taxon>
        <taxon>Aureimonas</taxon>
    </lineage>
</organism>
<evidence type="ECO:0000313" key="6">
    <source>
        <dbReference type="EMBL" id="MBB3934642.1"/>
    </source>
</evidence>
<dbReference type="Gene3D" id="1.10.287.470">
    <property type="entry name" value="Helix hairpin bin"/>
    <property type="match status" value="1"/>
</dbReference>
<dbReference type="InterPro" id="IPR051909">
    <property type="entry name" value="MFP_Cation_Efflux"/>
</dbReference>
<dbReference type="PANTHER" id="PTHR30097">
    <property type="entry name" value="CATION EFFLUX SYSTEM PROTEIN CUSB"/>
    <property type="match status" value="1"/>
</dbReference>
<feature type="transmembrane region" description="Helical" evidence="3">
    <location>
        <begin position="198"/>
        <end position="218"/>
    </location>
</feature>
<keyword evidence="3" id="KW-1133">Transmembrane helix</keyword>
<keyword evidence="7" id="KW-1185">Reference proteome</keyword>
<dbReference type="Gene3D" id="2.40.50.100">
    <property type="match status" value="1"/>
</dbReference>
<keyword evidence="4" id="KW-0732">Signal</keyword>
<evidence type="ECO:0000256" key="1">
    <source>
        <dbReference type="ARBA" id="ARBA00022448"/>
    </source>
</evidence>
<dbReference type="Pfam" id="PF25967">
    <property type="entry name" value="RND-MFP_C"/>
    <property type="match status" value="1"/>
</dbReference>
<evidence type="ECO:0000256" key="4">
    <source>
        <dbReference type="SAM" id="SignalP"/>
    </source>
</evidence>
<protein>
    <recommendedName>
        <fullName evidence="5">Multidrug resistance protein MdtA-like C-terminal permuted SH3 domain-containing protein</fullName>
    </recommendedName>
</protein>
<dbReference type="AlphaFoldDB" id="A0A7W6BPQ4"/>
<dbReference type="PANTHER" id="PTHR30097:SF4">
    <property type="entry name" value="SLR6042 PROTEIN"/>
    <property type="match status" value="1"/>
</dbReference>
<dbReference type="GO" id="GO:0015679">
    <property type="term" value="P:plasma membrane copper ion transport"/>
    <property type="evidence" value="ECO:0007669"/>
    <property type="project" value="TreeGrafter"/>
</dbReference>
<dbReference type="Proteomes" id="UP000531216">
    <property type="component" value="Unassembled WGS sequence"/>
</dbReference>
<dbReference type="GO" id="GO:0030313">
    <property type="term" value="C:cell envelope"/>
    <property type="evidence" value="ECO:0007669"/>
    <property type="project" value="TreeGrafter"/>
</dbReference>
<dbReference type="Gene3D" id="2.40.420.20">
    <property type="match status" value="1"/>
</dbReference>
<evidence type="ECO:0000259" key="5">
    <source>
        <dbReference type="Pfam" id="PF25967"/>
    </source>
</evidence>
<gene>
    <name evidence="6" type="ORF">GGR05_000753</name>
</gene>
<dbReference type="SUPFAM" id="SSF111369">
    <property type="entry name" value="HlyD-like secretion proteins"/>
    <property type="match status" value="1"/>
</dbReference>
<feature type="region of interest" description="Disordered" evidence="2">
    <location>
        <begin position="21"/>
        <end position="42"/>
    </location>
</feature>
<accession>A0A7W6BPQ4</accession>
<keyword evidence="3" id="KW-0812">Transmembrane</keyword>
<feature type="chain" id="PRO_5030659367" description="Multidrug resistance protein MdtA-like C-terminal permuted SH3 domain-containing protein" evidence="4">
    <location>
        <begin position="23"/>
        <end position="572"/>
    </location>
</feature>